<sequence>MLRSVRYAMRCDCSLSVVNQRAASFHQVCVDGSILVSSILCHQCRGWHGSYPLRSTESSSCDNLNNQCQTNYYCVKIIDPMTDGVPYSTYKANCWNDDTLQITPNNSTFVANNMCFDFKDSEVPSNRFTYCFCNEEDYCNGSKEMIAALGALFIPLLYQF</sequence>
<accession>A0A1I7XBV3</accession>
<dbReference type="Proteomes" id="UP000095283">
    <property type="component" value="Unplaced"/>
</dbReference>
<organism evidence="1 2">
    <name type="scientific">Heterorhabditis bacteriophora</name>
    <name type="common">Entomopathogenic nematode worm</name>
    <dbReference type="NCBI Taxonomy" id="37862"/>
    <lineage>
        <taxon>Eukaryota</taxon>
        <taxon>Metazoa</taxon>
        <taxon>Ecdysozoa</taxon>
        <taxon>Nematoda</taxon>
        <taxon>Chromadorea</taxon>
        <taxon>Rhabditida</taxon>
        <taxon>Rhabditina</taxon>
        <taxon>Rhabditomorpha</taxon>
        <taxon>Strongyloidea</taxon>
        <taxon>Heterorhabditidae</taxon>
        <taxon>Heterorhabditis</taxon>
    </lineage>
</organism>
<reference evidence="2" key="1">
    <citation type="submission" date="2016-11" db="UniProtKB">
        <authorList>
            <consortium name="WormBaseParasite"/>
        </authorList>
    </citation>
    <scope>IDENTIFICATION</scope>
</reference>
<evidence type="ECO:0000313" key="1">
    <source>
        <dbReference type="Proteomes" id="UP000095283"/>
    </source>
</evidence>
<proteinExistence type="predicted"/>
<protein>
    <submittedName>
        <fullName evidence="2">Protein sleepless</fullName>
    </submittedName>
</protein>
<evidence type="ECO:0000313" key="2">
    <source>
        <dbReference type="WBParaSite" id="Hba_14924"/>
    </source>
</evidence>
<dbReference type="AlphaFoldDB" id="A0A1I7XBV3"/>
<keyword evidence="1" id="KW-1185">Reference proteome</keyword>
<dbReference type="WBParaSite" id="Hba_14924">
    <property type="protein sequence ID" value="Hba_14924"/>
    <property type="gene ID" value="Hba_14924"/>
</dbReference>
<name>A0A1I7XBV3_HETBA</name>